<feature type="region of interest" description="Disordered" evidence="5">
    <location>
        <begin position="15"/>
        <end position="119"/>
    </location>
</feature>
<evidence type="ECO:0000256" key="6">
    <source>
        <dbReference type="SAM" id="SignalP"/>
    </source>
</evidence>
<name>A0A8C3CWY4_CAIMO</name>
<feature type="compositionally biased region" description="Low complexity" evidence="5">
    <location>
        <begin position="74"/>
        <end position="84"/>
    </location>
</feature>
<evidence type="ECO:0000256" key="5">
    <source>
        <dbReference type="SAM" id="MobiDB-lite"/>
    </source>
</evidence>
<keyword evidence="6" id="KW-0732">Signal</keyword>
<dbReference type="InterPro" id="IPR003653">
    <property type="entry name" value="Peptidase_C48_C"/>
</dbReference>
<feature type="compositionally biased region" description="Pro residues" evidence="5">
    <location>
        <begin position="19"/>
        <end position="34"/>
    </location>
</feature>
<dbReference type="GO" id="GO:0016929">
    <property type="term" value="F:deSUMOylase activity"/>
    <property type="evidence" value="ECO:0007669"/>
    <property type="project" value="TreeGrafter"/>
</dbReference>
<dbReference type="PANTHER" id="PTHR12606">
    <property type="entry name" value="SENTRIN/SUMO-SPECIFIC PROTEASE"/>
    <property type="match status" value="1"/>
</dbReference>
<accession>A0A8C3CWY4</accession>
<dbReference type="GO" id="GO:0006508">
    <property type="term" value="P:proteolysis"/>
    <property type="evidence" value="ECO:0007669"/>
    <property type="project" value="UniProtKB-KW"/>
</dbReference>
<evidence type="ECO:0000256" key="4">
    <source>
        <dbReference type="ARBA" id="ARBA00022807"/>
    </source>
</evidence>
<dbReference type="FunFam" id="3.40.395.10:FF:000001">
    <property type="entry name" value="Sentrin-specific protease 1"/>
    <property type="match status" value="1"/>
</dbReference>
<dbReference type="GO" id="GO:0060255">
    <property type="term" value="P:regulation of macromolecule metabolic process"/>
    <property type="evidence" value="ECO:0007669"/>
    <property type="project" value="UniProtKB-ARBA"/>
</dbReference>
<dbReference type="SUPFAM" id="SSF54001">
    <property type="entry name" value="Cysteine proteinases"/>
    <property type="match status" value="1"/>
</dbReference>
<evidence type="ECO:0000256" key="2">
    <source>
        <dbReference type="ARBA" id="ARBA00022670"/>
    </source>
</evidence>
<feature type="chain" id="PRO_5034755002" evidence="6">
    <location>
        <begin position="20"/>
        <end position="582"/>
    </location>
</feature>
<keyword evidence="2" id="KW-0645">Protease</keyword>
<dbReference type="InterPro" id="IPR038765">
    <property type="entry name" value="Papain-like_cys_pep_sf"/>
</dbReference>
<dbReference type="GO" id="GO:0016926">
    <property type="term" value="P:protein desumoylation"/>
    <property type="evidence" value="ECO:0007669"/>
    <property type="project" value="TreeGrafter"/>
</dbReference>
<evidence type="ECO:0000259" key="7">
    <source>
        <dbReference type="PROSITE" id="PS50600"/>
    </source>
</evidence>
<evidence type="ECO:0000256" key="1">
    <source>
        <dbReference type="ARBA" id="ARBA00005234"/>
    </source>
</evidence>
<protein>
    <submittedName>
        <fullName evidence="8">SUMO specific peptidase 2</fullName>
    </submittedName>
</protein>
<dbReference type="Ensembl" id="ENSCMMT00000029983.1">
    <property type="protein sequence ID" value="ENSCMMP00000027472.1"/>
    <property type="gene ID" value="ENSCMMG00000016828.1"/>
</dbReference>
<feature type="signal peptide" evidence="6">
    <location>
        <begin position="1"/>
        <end position="19"/>
    </location>
</feature>
<dbReference type="AlphaFoldDB" id="A0A8C3CWY4"/>
<keyword evidence="9" id="KW-1185">Reference proteome</keyword>
<dbReference type="Pfam" id="PF02902">
    <property type="entry name" value="Peptidase_C48"/>
    <property type="match status" value="1"/>
</dbReference>
<evidence type="ECO:0000313" key="8">
    <source>
        <dbReference type="Ensembl" id="ENSCMMP00000027472.1"/>
    </source>
</evidence>
<dbReference type="PROSITE" id="PS50600">
    <property type="entry name" value="ULP_PROTEASE"/>
    <property type="match status" value="1"/>
</dbReference>
<feature type="domain" description="Ubiquitin-like protease family profile" evidence="7">
    <location>
        <begin position="388"/>
        <end position="552"/>
    </location>
</feature>
<sequence>MYQWLLAALGALFPAARRPAPPPAPAAAPAPPPPPRKRPLHSAQPPLEDPDQTQPKKQKTGCVTSEPTEKVEEVSAVAKVPAEATNEHWKASVSNAAPVTEPTEETQSTSSDPLSKRPASSALEVEMLQIDKMPCGTNACLNNETLSLSHKTIPCLSTSRNGNHHVKTTPEDTVTLRPPIKEHTTPESATSEVGKMGRPFCTVEEDVLRGEKEKYKQLLKLVKEKYPRSRSISQPTSFCNVQAYSKEPVMAASHLDEQRRRGDVCQYMTLRTNSKRADSCSTHWSPRSNIIRYYTPAENSHEQGRPVKQASSGRQCGAEISEEVSFRLRLAPVLSRRPSALDVEEKKFPRSEKRVEHFSPLTEAMEREVTAAFGKGKPDEIMSSAFKLKVTREDIHTLKNLHWLNDEIINFYMNLLVERNKKEGYPAAYAFSTFFYPKLISGGYKAVRRWTRGVDLFKQDLIIVPIHLTVHWALVVIDVRRKTITYFDSVAQKGDKICEALLQYLQEESQEKRNLELSFSEWILHSMESHEIPQQLNGSDCGVFICKYADYISRDKPMTFTQNHMPYFRRKMVWEIIHQQLL</sequence>
<evidence type="ECO:0000313" key="9">
    <source>
        <dbReference type="Proteomes" id="UP000694556"/>
    </source>
</evidence>
<dbReference type="GO" id="GO:0005634">
    <property type="term" value="C:nucleus"/>
    <property type="evidence" value="ECO:0007669"/>
    <property type="project" value="TreeGrafter"/>
</dbReference>
<reference evidence="8" key="3">
    <citation type="submission" date="2025-09" db="UniProtKB">
        <authorList>
            <consortium name="Ensembl"/>
        </authorList>
    </citation>
    <scope>IDENTIFICATION</scope>
</reference>
<dbReference type="GO" id="GO:0080090">
    <property type="term" value="P:regulation of primary metabolic process"/>
    <property type="evidence" value="ECO:0007669"/>
    <property type="project" value="UniProtKB-ARBA"/>
</dbReference>
<keyword evidence="4" id="KW-0788">Thiol protease</keyword>
<reference evidence="8" key="2">
    <citation type="submission" date="2025-08" db="UniProtKB">
        <authorList>
            <consortium name="Ensembl"/>
        </authorList>
    </citation>
    <scope>IDENTIFICATION</scope>
</reference>
<evidence type="ECO:0000256" key="3">
    <source>
        <dbReference type="ARBA" id="ARBA00022801"/>
    </source>
</evidence>
<dbReference type="PANTHER" id="PTHR12606:SF11">
    <property type="entry name" value="SENTRIN-SPECIFIC PROTEASE 2"/>
    <property type="match status" value="1"/>
</dbReference>
<organism evidence="8 9">
    <name type="scientific">Cairina moschata</name>
    <name type="common">Muscovy duck</name>
    <dbReference type="NCBI Taxonomy" id="8855"/>
    <lineage>
        <taxon>Eukaryota</taxon>
        <taxon>Metazoa</taxon>
        <taxon>Chordata</taxon>
        <taxon>Craniata</taxon>
        <taxon>Vertebrata</taxon>
        <taxon>Euteleostomi</taxon>
        <taxon>Archelosauria</taxon>
        <taxon>Archosauria</taxon>
        <taxon>Dinosauria</taxon>
        <taxon>Saurischia</taxon>
        <taxon>Theropoda</taxon>
        <taxon>Coelurosauria</taxon>
        <taxon>Aves</taxon>
        <taxon>Neognathae</taxon>
        <taxon>Galloanserae</taxon>
        <taxon>Anseriformes</taxon>
        <taxon>Anatidae</taxon>
        <taxon>Anatinae</taxon>
        <taxon>Cairina</taxon>
    </lineage>
</organism>
<dbReference type="Gene3D" id="3.40.395.10">
    <property type="entry name" value="Adenoviral Proteinase, Chain A"/>
    <property type="match status" value="1"/>
</dbReference>
<reference evidence="8" key="1">
    <citation type="submission" date="2018-09" db="EMBL/GenBank/DDBJ databases">
        <title>Common duck and Muscovy duck high density SNP chip.</title>
        <authorList>
            <person name="Vignal A."/>
            <person name="Thebault N."/>
            <person name="Warren W.C."/>
        </authorList>
    </citation>
    <scope>NUCLEOTIDE SEQUENCE [LARGE SCALE GENOMIC DNA]</scope>
</reference>
<dbReference type="Proteomes" id="UP000694556">
    <property type="component" value="Chromosome 9"/>
</dbReference>
<comment type="similarity">
    <text evidence="1">Belongs to the peptidase C48 family.</text>
</comment>
<proteinExistence type="inferred from homology"/>
<keyword evidence="3" id="KW-0378">Hydrolase</keyword>